<keyword evidence="3 5" id="KW-0804">Transcription</keyword>
<keyword evidence="4 5" id="KW-0539">Nucleus</keyword>
<dbReference type="InterPro" id="IPR045084">
    <property type="entry name" value="AIB/MYC-like"/>
</dbReference>
<feature type="region of interest" description="Disordered" evidence="6">
    <location>
        <begin position="371"/>
        <end position="414"/>
    </location>
</feature>
<evidence type="ECO:0000256" key="2">
    <source>
        <dbReference type="ARBA" id="ARBA00023015"/>
    </source>
</evidence>
<evidence type="ECO:0000313" key="8">
    <source>
        <dbReference type="EMBL" id="OIT26185.1"/>
    </source>
</evidence>
<dbReference type="Pfam" id="PF00010">
    <property type="entry name" value="HLH"/>
    <property type="match status" value="1"/>
</dbReference>
<evidence type="ECO:0000259" key="7">
    <source>
        <dbReference type="PROSITE" id="PS50888"/>
    </source>
</evidence>
<dbReference type="GeneID" id="109215642"/>
<comment type="subcellular location">
    <subcellularLocation>
        <location evidence="1 5">Nucleus</location>
    </subcellularLocation>
</comment>
<dbReference type="SMART" id="SM00353">
    <property type="entry name" value="HLH"/>
    <property type="match status" value="1"/>
</dbReference>
<dbReference type="STRING" id="49451.A0A1J6L4W0"/>
<dbReference type="GO" id="GO:0003700">
    <property type="term" value="F:DNA-binding transcription factor activity"/>
    <property type="evidence" value="ECO:0007669"/>
    <property type="project" value="InterPro"/>
</dbReference>
<name>A0A1J6L4W0_NICAT</name>
<protein>
    <recommendedName>
        <fullName evidence="5">Transcription factor</fullName>
        <shortName evidence="5">bHLH transcription factor</shortName>
    </recommendedName>
    <alternativeName>
        <fullName evidence="5">Basic helix-loop-helix protein</fullName>
    </alternativeName>
</protein>
<evidence type="ECO:0000256" key="6">
    <source>
        <dbReference type="SAM" id="MobiDB-lite"/>
    </source>
</evidence>
<dbReference type="AlphaFoldDB" id="A0A1J6L4W0"/>
<dbReference type="PANTHER" id="PTHR11514">
    <property type="entry name" value="MYC"/>
    <property type="match status" value="1"/>
</dbReference>
<dbReference type="InterPro" id="IPR036638">
    <property type="entry name" value="HLH_DNA-bd_sf"/>
</dbReference>
<gene>
    <name evidence="8" type="primary">MYC3</name>
    <name evidence="8" type="ORF">A4A49_29459</name>
</gene>
<feature type="compositionally biased region" description="Polar residues" evidence="6">
    <location>
        <begin position="381"/>
        <end position="390"/>
    </location>
</feature>
<feature type="region of interest" description="Disordered" evidence="6">
    <location>
        <begin position="288"/>
        <end position="316"/>
    </location>
</feature>
<dbReference type="GO" id="GO:0000976">
    <property type="term" value="F:transcription cis-regulatory region binding"/>
    <property type="evidence" value="ECO:0007669"/>
    <property type="project" value="TreeGrafter"/>
</dbReference>
<dbReference type="Gramene" id="OIT26185">
    <property type="protein sequence ID" value="OIT26185"/>
    <property type="gene ID" value="A4A49_29459"/>
</dbReference>
<reference evidence="8" key="1">
    <citation type="submission" date="2016-11" db="EMBL/GenBank/DDBJ databases">
        <title>The genome of Nicotiana attenuata.</title>
        <authorList>
            <person name="Xu S."/>
            <person name="Brockmoeller T."/>
            <person name="Gaquerel E."/>
            <person name="Navarro A."/>
            <person name="Kuhl H."/>
            <person name="Gase K."/>
            <person name="Ling Z."/>
            <person name="Zhou W."/>
            <person name="Kreitzer C."/>
            <person name="Stanke M."/>
            <person name="Tang H."/>
            <person name="Lyons E."/>
            <person name="Pandey P."/>
            <person name="Pandey S.P."/>
            <person name="Timmermann B."/>
            <person name="Baldwin I.T."/>
        </authorList>
    </citation>
    <scope>NUCLEOTIDE SEQUENCE [LARGE SCALE GENOMIC DNA]</scope>
    <source>
        <strain evidence="8">UT</strain>
    </source>
</reference>
<evidence type="ECO:0000313" key="9">
    <source>
        <dbReference type="Proteomes" id="UP000187609"/>
    </source>
</evidence>
<dbReference type="SUPFAM" id="SSF47459">
    <property type="entry name" value="HLH, helix-loop-helix DNA-binding domain"/>
    <property type="match status" value="1"/>
</dbReference>
<dbReference type="SMR" id="A0A1J6L4W0"/>
<evidence type="ECO:0000256" key="4">
    <source>
        <dbReference type="ARBA" id="ARBA00023242"/>
    </source>
</evidence>
<dbReference type="InterPro" id="IPR011598">
    <property type="entry name" value="bHLH_dom"/>
</dbReference>
<dbReference type="InterPro" id="IPR025610">
    <property type="entry name" value="MYC/MYB_N"/>
</dbReference>
<dbReference type="EMBL" id="MJEQ01002943">
    <property type="protein sequence ID" value="OIT26185.1"/>
    <property type="molecule type" value="Genomic_DNA"/>
</dbReference>
<evidence type="ECO:0000256" key="3">
    <source>
        <dbReference type="ARBA" id="ARBA00023163"/>
    </source>
</evidence>
<organism evidence="8 9">
    <name type="scientific">Nicotiana attenuata</name>
    <name type="common">Coyote tobacco</name>
    <dbReference type="NCBI Taxonomy" id="49451"/>
    <lineage>
        <taxon>Eukaryota</taxon>
        <taxon>Viridiplantae</taxon>
        <taxon>Streptophyta</taxon>
        <taxon>Embryophyta</taxon>
        <taxon>Tracheophyta</taxon>
        <taxon>Spermatophyta</taxon>
        <taxon>Magnoliopsida</taxon>
        <taxon>eudicotyledons</taxon>
        <taxon>Gunneridae</taxon>
        <taxon>Pentapetalae</taxon>
        <taxon>asterids</taxon>
        <taxon>lamiids</taxon>
        <taxon>Solanales</taxon>
        <taxon>Solanaceae</taxon>
        <taxon>Nicotianoideae</taxon>
        <taxon>Nicotianeae</taxon>
        <taxon>Nicotiana</taxon>
    </lineage>
</organism>
<feature type="compositionally biased region" description="Basic residues" evidence="6">
    <location>
        <begin position="293"/>
        <end position="302"/>
    </location>
</feature>
<sequence length="498" mass="55039">MDELMVSSSSSSSSFSIPSLFSQTNQPSSTLQQMLQYILKNQTDSWSYAIFWQTSNDDDGRLFLAWGDGHFHGTKVKKGEINGANRASSLERKNVIKGIQALICENGDGVVEDGGDVTDIEWFYVMSLAQSFSIGDGIPGKSFSTGSFVWLNGAQQLQFCSCERAKEAQVHGIETLVCIPTSNGVLELGSSDLIKENWSLVQQVKSLFSSNQENGPEKTISFADISLVSCLQEEGQILANNNNNNHNKNNTSQKPKTGEIFTATAATTLFEDSDHSDSDCQVLVDKPIVEKKTPKKRGRKPGATRETPLNHVEAERQRREKLNHRFYALRSVVPHVTKMDKASLLSDAVEYINELKTKLDELELQLNNKSESKKKLKVESMDSTTLDNQSTTTTTTTTSVDQIRANSNSSSSFGPNNLKLEVEVKILGPDAMIRVQSENVNYPSARLMRALQDLELHVHHASISSVNDLMLQDIVVKVPKCLGTENGLKSALLRSLEQ</sequence>
<dbReference type="PROSITE" id="PS50888">
    <property type="entry name" value="BHLH"/>
    <property type="match status" value="1"/>
</dbReference>
<keyword evidence="2 5" id="KW-0805">Transcription regulation</keyword>
<dbReference type="GO" id="GO:0046983">
    <property type="term" value="F:protein dimerization activity"/>
    <property type="evidence" value="ECO:0007669"/>
    <property type="project" value="InterPro"/>
</dbReference>
<dbReference type="InterPro" id="IPR054502">
    <property type="entry name" value="bHLH-TF_ACT-like_plant"/>
</dbReference>
<dbReference type="Proteomes" id="UP000187609">
    <property type="component" value="Unassembled WGS sequence"/>
</dbReference>
<feature type="compositionally biased region" description="Basic and acidic residues" evidence="6">
    <location>
        <begin position="371"/>
        <end position="380"/>
    </location>
</feature>
<evidence type="ECO:0000256" key="5">
    <source>
        <dbReference type="RuleBase" id="RU369104"/>
    </source>
</evidence>
<dbReference type="OMA" id="DMSMIDG"/>
<dbReference type="KEGG" id="nau:109215642"/>
<dbReference type="Pfam" id="PF22754">
    <property type="entry name" value="bHLH-TF_ACT-like_plant"/>
    <property type="match status" value="1"/>
</dbReference>
<dbReference type="PANTHER" id="PTHR11514:SF144">
    <property type="entry name" value="TRANSCRIPTION FACTOR"/>
    <property type="match status" value="1"/>
</dbReference>
<accession>A0A1J6L4W0</accession>
<dbReference type="Gene3D" id="4.10.280.10">
    <property type="entry name" value="Helix-loop-helix DNA-binding domain"/>
    <property type="match status" value="1"/>
</dbReference>
<dbReference type="GO" id="GO:0005634">
    <property type="term" value="C:nucleus"/>
    <property type="evidence" value="ECO:0007669"/>
    <property type="project" value="UniProtKB-SubCell"/>
</dbReference>
<evidence type="ECO:0000256" key="1">
    <source>
        <dbReference type="ARBA" id="ARBA00004123"/>
    </source>
</evidence>
<dbReference type="OrthoDB" id="1926382at2759"/>
<dbReference type="Pfam" id="PF14215">
    <property type="entry name" value="bHLH-MYC_N"/>
    <property type="match status" value="1"/>
</dbReference>
<proteinExistence type="predicted"/>
<comment type="caution">
    <text evidence="8">The sequence shown here is derived from an EMBL/GenBank/DDBJ whole genome shotgun (WGS) entry which is preliminary data.</text>
</comment>
<feature type="domain" description="BHLH" evidence="7">
    <location>
        <begin position="306"/>
        <end position="355"/>
    </location>
</feature>
<keyword evidence="9" id="KW-1185">Reference proteome</keyword>